<feature type="compositionally biased region" description="Basic and acidic residues" evidence="1">
    <location>
        <begin position="19"/>
        <end position="29"/>
    </location>
</feature>
<feature type="compositionally biased region" description="Basic residues" evidence="1">
    <location>
        <begin position="148"/>
        <end position="158"/>
    </location>
</feature>
<dbReference type="InParanoid" id="A0A369JB57"/>
<feature type="region of interest" description="Disordered" evidence="1">
    <location>
        <begin position="1"/>
        <end position="29"/>
    </location>
</feature>
<protein>
    <submittedName>
        <fullName evidence="2">Uncharacterized protein</fullName>
    </submittedName>
</protein>
<feature type="compositionally biased region" description="Basic and acidic residues" evidence="1">
    <location>
        <begin position="199"/>
        <end position="215"/>
    </location>
</feature>
<accession>A0A369JB57</accession>
<evidence type="ECO:0000313" key="2">
    <source>
        <dbReference type="EMBL" id="RDB18450.1"/>
    </source>
</evidence>
<dbReference type="OrthoDB" id="2442602at2759"/>
<dbReference type="EMBL" id="LUEZ02000101">
    <property type="protein sequence ID" value="RDB18450.1"/>
    <property type="molecule type" value="Genomic_DNA"/>
</dbReference>
<organism evidence="2 3">
    <name type="scientific">Hypsizygus marmoreus</name>
    <name type="common">White beech mushroom</name>
    <name type="synonym">Agaricus marmoreus</name>
    <dbReference type="NCBI Taxonomy" id="39966"/>
    <lineage>
        <taxon>Eukaryota</taxon>
        <taxon>Fungi</taxon>
        <taxon>Dikarya</taxon>
        <taxon>Basidiomycota</taxon>
        <taxon>Agaricomycotina</taxon>
        <taxon>Agaricomycetes</taxon>
        <taxon>Agaricomycetidae</taxon>
        <taxon>Agaricales</taxon>
        <taxon>Tricholomatineae</taxon>
        <taxon>Lyophyllaceae</taxon>
        <taxon>Hypsizygus</taxon>
    </lineage>
</organism>
<evidence type="ECO:0000313" key="3">
    <source>
        <dbReference type="Proteomes" id="UP000076154"/>
    </source>
</evidence>
<dbReference type="STRING" id="39966.A0A369JB57"/>
<proteinExistence type="predicted"/>
<evidence type="ECO:0000256" key="1">
    <source>
        <dbReference type="SAM" id="MobiDB-lite"/>
    </source>
</evidence>
<feature type="compositionally biased region" description="Gly residues" evidence="1">
    <location>
        <begin position="175"/>
        <end position="191"/>
    </location>
</feature>
<reference evidence="2" key="1">
    <citation type="submission" date="2018-04" db="EMBL/GenBank/DDBJ databases">
        <title>Whole genome sequencing of Hypsizygus marmoreus.</title>
        <authorList>
            <person name="Choi I.-G."/>
            <person name="Min B."/>
            <person name="Kim J.-G."/>
            <person name="Kim S."/>
            <person name="Oh Y.-L."/>
            <person name="Kong W.-S."/>
            <person name="Park H."/>
            <person name="Jeong J."/>
            <person name="Song E.-S."/>
        </authorList>
    </citation>
    <scope>NUCLEOTIDE SEQUENCE [LARGE SCALE GENOMIC DNA]</scope>
    <source>
        <strain evidence="2">51987-8</strain>
    </source>
</reference>
<dbReference type="AlphaFoldDB" id="A0A369JB57"/>
<feature type="region of interest" description="Disordered" evidence="1">
    <location>
        <begin position="138"/>
        <end position="215"/>
    </location>
</feature>
<keyword evidence="3" id="KW-1185">Reference proteome</keyword>
<sequence>MEDNTTPTPTSAPPPASRRPQEKEADKATFKLKIPAQGHQHGHGHGHHRGTRYKEKFLALRERYEHVNAVHDERVEALDLAAAKIKRLQQENDLLLDAIYTASPTLIHLVTPPAPPSSAQDTPRQHHVHAYPPMDIELPQTFANHGNSHSHSHSHNSRGPRFTPQNGHEHRHGHGNGNGWANGNGTPGAGAGPSSNGHRIAEPSDRESFHGEHSP</sequence>
<gene>
    <name evidence="2" type="ORF">Hypma_000263</name>
</gene>
<name>A0A369JB57_HYPMA</name>
<dbReference type="Proteomes" id="UP000076154">
    <property type="component" value="Unassembled WGS sequence"/>
</dbReference>
<comment type="caution">
    <text evidence="2">The sequence shown here is derived from an EMBL/GenBank/DDBJ whole genome shotgun (WGS) entry which is preliminary data.</text>
</comment>